<gene>
    <name evidence="1" type="ORF">NDU88_002563</name>
</gene>
<protein>
    <submittedName>
        <fullName evidence="1">Uncharacterized protein</fullName>
    </submittedName>
</protein>
<evidence type="ECO:0000313" key="1">
    <source>
        <dbReference type="EMBL" id="KAJ1185776.1"/>
    </source>
</evidence>
<accession>A0AAV7UAX4</accession>
<evidence type="ECO:0000313" key="2">
    <source>
        <dbReference type="Proteomes" id="UP001066276"/>
    </source>
</evidence>
<reference evidence="1" key="1">
    <citation type="journal article" date="2022" name="bioRxiv">
        <title>Sequencing and chromosome-scale assembly of the giantPleurodeles waltlgenome.</title>
        <authorList>
            <person name="Brown T."/>
            <person name="Elewa A."/>
            <person name="Iarovenko S."/>
            <person name="Subramanian E."/>
            <person name="Araus A.J."/>
            <person name="Petzold A."/>
            <person name="Susuki M."/>
            <person name="Suzuki K.-i.T."/>
            <person name="Hayashi T."/>
            <person name="Toyoda A."/>
            <person name="Oliveira C."/>
            <person name="Osipova E."/>
            <person name="Leigh N.D."/>
            <person name="Simon A."/>
            <person name="Yun M.H."/>
        </authorList>
    </citation>
    <scope>NUCLEOTIDE SEQUENCE</scope>
    <source>
        <strain evidence="1">20211129_DDA</strain>
        <tissue evidence="1">Liver</tissue>
    </source>
</reference>
<dbReference type="AlphaFoldDB" id="A0AAV7UAX4"/>
<sequence length="78" mass="8393">MRRRPVGPKSRDQWCSWGPAGGACRGTVCGPDKAGGPPFHDSERRVLGAVRQPRPNERLAAQTQAQRGVMAAMLGHTT</sequence>
<name>A0AAV7UAX4_PLEWA</name>
<dbReference type="Proteomes" id="UP001066276">
    <property type="component" value="Chromosome 3_1"/>
</dbReference>
<comment type="caution">
    <text evidence="1">The sequence shown here is derived from an EMBL/GenBank/DDBJ whole genome shotgun (WGS) entry which is preliminary data.</text>
</comment>
<keyword evidence="2" id="KW-1185">Reference proteome</keyword>
<dbReference type="EMBL" id="JANPWB010000005">
    <property type="protein sequence ID" value="KAJ1185776.1"/>
    <property type="molecule type" value="Genomic_DNA"/>
</dbReference>
<dbReference type="PROSITE" id="PS51257">
    <property type="entry name" value="PROKAR_LIPOPROTEIN"/>
    <property type="match status" value="1"/>
</dbReference>
<proteinExistence type="predicted"/>
<organism evidence="1 2">
    <name type="scientific">Pleurodeles waltl</name>
    <name type="common">Iberian ribbed newt</name>
    <dbReference type="NCBI Taxonomy" id="8319"/>
    <lineage>
        <taxon>Eukaryota</taxon>
        <taxon>Metazoa</taxon>
        <taxon>Chordata</taxon>
        <taxon>Craniata</taxon>
        <taxon>Vertebrata</taxon>
        <taxon>Euteleostomi</taxon>
        <taxon>Amphibia</taxon>
        <taxon>Batrachia</taxon>
        <taxon>Caudata</taxon>
        <taxon>Salamandroidea</taxon>
        <taxon>Salamandridae</taxon>
        <taxon>Pleurodelinae</taxon>
        <taxon>Pleurodeles</taxon>
    </lineage>
</organism>